<protein>
    <submittedName>
        <fullName evidence="1">Uncharacterized protein</fullName>
    </submittedName>
</protein>
<gene>
    <name evidence="1" type="ORF">SLEP1_g35266</name>
</gene>
<evidence type="ECO:0000313" key="1">
    <source>
        <dbReference type="EMBL" id="GKV25885.1"/>
    </source>
</evidence>
<evidence type="ECO:0000313" key="2">
    <source>
        <dbReference type="Proteomes" id="UP001054252"/>
    </source>
</evidence>
<organism evidence="1 2">
    <name type="scientific">Rubroshorea leprosula</name>
    <dbReference type="NCBI Taxonomy" id="152421"/>
    <lineage>
        <taxon>Eukaryota</taxon>
        <taxon>Viridiplantae</taxon>
        <taxon>Streptophyta</taxon>
        <taxon>Embryophyta</taxon>
        <taxon>Tracheophyta</taxon>
        <taxon>Spermatophyta</taxon>
        <taxon>Magnoliopsida</taxon>
        <taxon>eudicotyledons</taxon>
        <taxon>Gunneridae</taxon>
        <taxon>Pentapetalae</taxon>
        <taxon>rosids</taxon>
        <taxon>malvids</taxon>
        <taxon>Malvales</taxon>
        <taxon>Dipterocarpaceae</taxon>
        <taxon>Rubroshorea</taxon>
    </lineage>
</organism>
<dbReference type="Proteomes" id="UP001054252">
    <property type="component" value="Unassembled WGS sequence"/>
</dbReference>
<comment type="caution">
    <text evidence="1">The sequence shown here is derived from an EMBL/GenBank/DDBJ whole genome shotgun (WGS) entry which is preliminary data.</text>
</comment>
<sequence>MCSLPSAASPCSWVGEIFGYFGFPCTAAGLPPPNPPAPALLIEFRRALVLFCQARFLHFVHWKFPVEMEEFWQP</sequence>
<dbReference type="EMBL" id="BPVZ01000070">
    <property type="protein sequence ID" value="GKV25885.1"/>
    <property type="molecule type" value="Genomic_DNA"/>
</dbReference>
<proteinExistence type="predicted"/>
<reference evidence="1 2" key="1">
    <citation type="journal article" date="2021" name="Commun. Biol.">
        <title>The genome of Shorea leprosula (Dipterocarpaceae) highlights the ecological relevance of drought in aseasonal tropical rainforests.</title>
        <authorList>
            <person name="Ng K.K.S."/>
            <person name="Kobayashi M.J."/>
            <person name="Fawcett J.A."/>
            <person name="Hatakeyama M."/>
            <person name="Paape T."/>
            <person name="Ng C.H."/>
            <person name="Ang C.C."/>
            <person name="Tnah L.H."/>
            <person name="Lee C.T."/>
            <person name="Nishiyama T."/>
            <person name="Sese J."/>
            <person name="O'Brien M.J."/>
            <person name="Copetti D."/>
            <person name="Mohd Noor M.I."/>
            <person name="Ong R.C."/>
            <person name="Putra M."/>
            <person name="Sireger I.Z."/>
            <person name="Indrioko S."/>
            <person name="Kosugi Y."/>
            <person name="Izuno A."/>
            <person name="Isagi Y."/>
            <person name="Lee S.L."/>
            <person name="Shimizu K.K."/>
        </authorList>
    </citation>
    <scope>NUCLEOTIDE SEQUENCE [LARGE SCALE GENOMIC DNA]</scope>
    <source>
        <strain evidence="1">214</strain>
    </source>
</reference>
<dbReference type="AlphaFoldDB" id="A0AAV5KMN5"/>
<accession>A0AAV5KMN5</accession>
<name>A0AAV5KMN5_9ROSI</name>
<keyword evidence="2" id="KW-1185">Reference proteome</keyword>